<keyword evidence="2" id="KW-1185">Reference proteome</keyword>
<gene>
    <name evidence="1" type="ORF">SAMN05216241_10556</name>
</gene>
<protein>
    <recommendedName>
        <fullName evidence="3">Usg-like family protein</fullName>
    </recommendedName>
</protein>
<reference evidence="1 2" key="1">
    <citation type="submission" date="2016-10" db="EMBL/GenBank/DDBJ databases">
        <authorList>
            <person name="de Groot N.N."/>
        </authorList>
    </citation>
    <scope>NUCLEOTIDE SEQUENCE [LARGE SCALE GENOMIC DNA]</scope>
    <source>
        <strain evidence="1 2">DSM 25584</strain>
    </source>
</reference>
<accession>A0A1G7RAE4</accession>
<dbReference type="AlphaFoldDB" id="A0A1G7RAE4"/>
<dbReference type="Pfam" id="PF06233">
    <property type="entry name" value="Usg"/>
    <property type="match status" value="1"/>
</dbReference>
<evidence type="ECO:0000313" key="2">
    <source>
        <dbReference type="Proteomes" id="UP000199415"/>
    </source>
</evidence>
<evidence type="ECO:0000313" key="1">
    <source>
        <dbReference type="EMBL" id="SDG07693.1"/>
    </source>
</evidence>
<name>A0A1G7RAE4_9PROT</name>
<sequence>MTPRCTIGGYRLTTAEIVYHLPDHPDLLQTFVWQDYDLIPKLPVLTHFLDFWRHNIDGALHSVRVCTAPDGAAGGYRNVVWEGRLH</sequence>
<proteinExistence type="predicted"/>
<dbReference type="Proteomes" id="UP000199415">
    <property type="component" value="Unassembled WGS sequence"/>
</dbReference>
<dbReference type="InterPro" id="IPR009354">
    <property type="entry name" value="Usg"/>
</dbReference>
<dbReference type="EMBL" id="FNCE01000005">
    <property type="protein sequence ID" value="SDG07693.1"/>
    <property type="molecule type" value="Genomic_DNA"/>
</dbReference>
<evidence type="ECO:0008006" key="3">
    <source>
        <dbReference type="Google" id="ProtNLM"/>
    </source>
</evidence>
<dbReference type="OrthoDB" id="9811054at2"/>
<organism evidence="1 2">
    <name type="scientific">Limimonas halophila</name>
    <dbReference type="NCBI Taxonomy" id="1082479"/>
    <lineage>
        <taxon>Bacteria</taxon>
        <taxon>Pseudomonadati</taxon>
        <taxon>Pseudomonadota</taxon>
        <taxon>Alphaproteobacteria</taxon>
        <taxon>Rhodospirillales</taxon>
        <taxon>Rhodovibrionaceae</taxon>
        <taxon>Limimonas</taxon>
    </lineage>
</organism>